<dbReference type="InterPro" id="IPR011598">
    <property type="entry name" value="bHLH_dom"/>
</dbReference>
<dbReference type="GO" id="GO:0046983">
    <property type="term" value="F:protein dimerization activity"/>
    <property type="evidence" value="ECO:0007669"/>
    <property type="project" value="InterPro"/>
</dbReference>
<dbReference type="SUPFAM" id="SSF47459">
    <property type="entry name" value="HLH, helix-loop-helix DNA-binding domain"/>
    <property type="match status" value="1"/>
</dbReference>
<dbReference type="GO" id="GO:0005634">
    <property type="term" value="C:nucleus"/>
    <property type="evidence" value="ECO:0007669"/>
    <property type="project" value="TreeGrafter"/>
</dbReference>
<keyword evidence="3" id="KW-1185">Reference proteome</keyword>
<dbReference type="PROSITE" id="PS50888">
    <property type="entry name" value="BHLH"/>
    <property type="match status" value="1"/>
</dbReference>
<dbReference type="Pfam" id="PF00010">
    <property type="entry name" value="HLH"/>
    <property type="match status" value="1"/>
</dbReference>
<dbReference type="GO" id="GO:0061564">
    <property type="term" value="P:axon development"/>
    <property type="evidence" value="ECO:0007669"/>
    <property type="project" value="TreeGrafter"/>
</dbReference>
<dbReference type="InterPro" id="IPR036638">
    <property type="entry name" value="HLH_DNA-bd_sf"/>
</dbReference>
<sequence>MHTPVPRPAPNTEAATWREFTYNSNGDDFVAKRYDNLVRSRGRAFKSISLRSLALATCVTQTPPAAQSSHVMRNEKLYDTSGSDETYSRRKRRRCVSSPRLNTVAAPAPGPIRRRRAGISARERNLRRLESNERERMRMHSLNDAFEQLREVIPHIHMDKKLSKIETLTLAKNYIMALTNVVCELRGQEKSYIFCDPVYVPDNPTDTDNEHNNNSILFGDLEVTSRDVRARP</sequence>
<dbReference type="GO" id="GO:0007423">
    <property type="term" value="P:sensory organ development"/>
    <property type="evidence" value="ECO:0007669"/>
    <property type="project" value="TreeGrafter"/>
</dbReference>
<dbReference type="CDD" id="cd19712">
    <property type="entry name" value="bHLH_TS_dimmed_like"/>
    <property type="match status" value="1"/>
</dbReference>
<proteinExistence type="predicted"/>
<dbReference type="GO" id="GO:0000981">
    <property type="term" value="F:DNA-binding transcription factor activity, RNA polymerase II-specific"/>
    <property type="evidence" value="ECO:0007669"/>
    <property type="project" value="TreeGrafter"/>
</dbReference>
<dbReference type="AlphaFoldDB" id="A0A4C1YW14"/>
<evidence type="ECO:0000259" key="1">
    <source>
        <dbReference type="PROSITE" id="PS50888"/>
    </source>
</evidence>
<dbReference type="PANTHER" id="PTHR19290:SF167">
    <property type="entry name" value="PROTEIN DIMMED"/>
    <property type="match status" value="1"/>
</dbReference>
<dbReference type="GO" id="GO:0045944">
    <property type="term" value="P:positive regulation of transcription by RNA polymerase II"/>
    <property type="evidence" value="ECO:0007669"/>
    <property type="project" value="TreeGrafter"/>
</dbReference>
<name>A0A4C1YW14_EUMVA</name>
<organism evidence="2 3">
    <name type="scientific">Eumeta variegata</name>
    <name type="common">Bagworm moth</name>
    <name type="synonym">Eumeta japonica</name>
    <dbReference type="NCBI Taxonomy" id="151549"/>
    <lineage>
        <taxon>Eukaryota</taxon>
        <taxon>Metazoa</taxon>
        <taxon>Ecdysozoa</taxon>
        <taxon>Arthropoda</taxon>
        <taxon>Hexapoda</taxon>
        <taxon>Insecta</taxon>
        <taxon>Pterygota</taxon>
        <taxon>Neoptera</taxon>
        <taxon>Endopterygota</taxon>
        <taxon>Lepidoptera</taxon>
        <taxon>Glossata</taxon>
        <taxon>Ditrysia</taxon>
        <taxon>Tineoidea</taxon>
        <taxon>Psychidae</taxon>
        <taxon>Oiketicinae</taxon>
        <taxon>Eumeta</taxon>
    </lineage>
</organism>
<evidence type="ECO:0000313" key="2">
    <source>
        <dbReference type="EMBL" id="GBP78535.1"/>
    </source>
</evidence>
<dbReference type="InterPro" id="IPR050359">
    <property type="entry name" value="bHLH_transcription_factors"/>
</dbReference>
<gene>
    <name evidence="2" type="primary">dimm</name>
    <name evidence="2" type="ORF">EVAR_61667_1</name>
</gene>
<accession>A0A4C1YW14</accession>
<dbReference type="OrthoDB" id="10039134at2759"/>
<dbReference type="SMART" id="SM00353">
    <property type="entry name" value="HLH"/>
    <property type="match status" value="1"/>
</dbReference>
<reference evidence="2 3" key="1">
    <citation type="journal article" date="2019" name="Commun. Biol.">
        <title>The bagworm genome reveals a unique fibroin gene that provides high tensile strength.</title>
        <authorList>
            <person name="Kono N."/>
            <person name="Nakamura H."/>
            <person name="Ohtoshi R."/>
            <person name="Tomita M."/>
            <person name="Numata K."/>
            <person name="Arakawa K."/>
        </authorList>
    </citation>
    <scope>NUCLEOTIDE SEQUENCE [LARGE SCALE GENOMIC DNA]</scope>
</reference>
<dbReference type="Gene3D" id="4.10.280.10">
    <property type="entry name" value="Helix-loop-helix DNA-binding domain"/>
    <property type="match status" value="1"/>
</dbReference>
<comment type="caution">
    <text evidence="2">The sequence shown here is derived from an EMBL/GenBank/DDBJ whole genome shotgun (WGS) entry which is preliminary data.</text>
</comment>
<feature type="domain" description="BHLH" evidence="1">
    <location>
        <begin position="126"/>
        <end position="178"/>
    </location>
</feature>
<dbReference type="STRING" id="151549.A0A4C1YW14"/>
<dbReference type="GO" id="GO:0070888">
    <property type="term" value="F:E-box binding"/>
    <property type="evidence" value="ECO:0007669"/>
    <property type="project" value="TreeGrafter"/>
</dbReference>
<dbReference type="EMBL" id="BGZK01001373">
    <property type="protein sequence ID" value="GBP78535.1"/>
    <property type="molecule type" value="Genomic_DNA"/>
</dbReference>
<evidence type="ECO:0000313" key="3">
    <source>
        <dbReference type="Proteomes" id="UP000299102"/>
    </source>
</evidence>
<protein>
    <submittedName>
        <fullName evidence="2">Protein dimmed</fullName>
    </submittedName>
</protein>
<dbReference type="PANTHER" id="PTHR19290">
    <property type="entry name" value="BASIC HELIX-LOOP-HELIX PROTEIN NEUROGENIN-RELATED"/>
    <property type="match status" value="1"/>
</dbReference>
<dbReference type="Proteomes" id="UP000299102">
    <property type="component" value="Unassembled WGS sequence"/>
</dbReference>